<evidence type="ECO:0000259" key="4">
    <source>
        <dbReference type="PROSITE" id="PS50949"/>
    </source>
</evidence>
<dbReference type="Gene3D" id="1.20.120.530">
    <property type="entry name" value="GntR ligand-binding domain-like"/>
    <property type="match status" value="1"/>
</dbReference>
<dbReference type="GO" id="GO:0003677">
    <property type="term" value="F:DNA binding"/>
    <property type="evidence" value="ECO:0007669"/>
    <property type="project" value="UniProtKB-KW"/>
</dbReference>
<dbReference type="SMART" id="SM00345">
    <property type="entry name" value="HTH_GNTR"/>
    <property type="match status" value="1"/>
</dbReference>
<reference evidence="5 6" key="1">
    <citation type="submission" date="2016-10" db="EMBL/GenBank/DDBJ databases">
        <authorList>
            <person name="de Groot N.N."/>
        </authorList>
    </citation>
    <scope>NUCLEOTIDE SEQUENCE [LARGE SCALE GENOMIC DNA]</scope>
    <source>
        <strain evidence="5 6">DSM 19548</strain>
    </source>
</reference>
<organism evidence="5 6">
    <name type="scientific">Tropicimonas isoalkanivorans</name>
    <dbReference type="NCBI Taxonomy" id="441112"/>
    <lineage>
        <taxon>Bacteria</taxon>
        <taxon>Pseudomonadati</taxon>
        <taxon>Pseudomonadota</taxon>
        <taxon>Alphaproteobacteria</taxon>
        <taxon>Rhodobacterales</taxon>
        <taxon>Roseobacteraceae</taxon>
        <taxon>Tropicimonas</taxon>
    </lineage>
</organism>
<dbReference type="PANTHER" id="PTHR43537">
    <property type="entry name" value="TRANSCRIPTIONAL REGULATOR, GNTR FAMILY"/>
    <property type="match status" value="1"/>
</dbReference>
<evidence type="ECO:0000256" key="2">
    <source>
        <dbReference type="ARBA" id="ARBA00023125"/>
    </source>
</evidence>
<dbReference type="GO" id="GO:0003700">
    <property type="term" value="F:DNA-binding transcription factor activity"/>
    <property type="evidence" value="ECO:0007669"/>
    <property type="project" value="InterPro"/>
</dbReference>
<dbReference type="SMART" id="SM00895">
    <property type="entry name" value="FCD"/>
    <property type="match status" value="1"/>
</dbReference>
<feature type="domain" description="HTH gntR-type" evidence="4">
    <location>
        <begin position="18"/>
        <end position="86"/>
    </location>
</feature>
<dbReference type="EMBL" id="FOLG01000018">
    <property type="protein sequence ID" value="SFD17341.1"/>
    <property type="molecule type" value="Genomic_DNA"/>
</dbReference>
<evidence type="ECO:0000256" key="1">
    <source>
        <dbReference type="ARBA" id="ARBA00023015"/>
    </source>
</evidence>
<accession>A0A1I1Q5D3</accession>
<dbReference type="Pfam" id="PF00392">
    <property type="entry name" value="GntR"/>
    <property type="match status" value="1"/>
</dbReference>
<keyword evidence="6" id="KW-1185">Reference proteome</keyword>
<keyword evidence="1" id="KW-0805">Transcription regulation</keyword>
<dbReference type="AlphaFoldDB" id="A0A1I1Q5D3"/>
<dbReference type="Proteomes" id="UP000198728">
    <property type="component" value="Unassembled WGS sequence"/>
</dbReference>
<evidence type="ECO:0000256" key="3">
    <source>
        <dbReference type="ARBA" id="ARBA00023163"/>
    </source>
</evidence>
<dbReference type="PROSITE" id="PS50949">
    <property type="entry name" value="HTH_GNTR"/>
    <property type="match status" value="1"/>
</dbReference>
<dbReference type="InterPro" id="IPR011711">
    <property type="entry name" value="GntR_C"/>
</dbReference>
<gene>
    <name evidence="5" type="ORF">SAMN04488094_11853</name>
</gene>
<name>A0A1I1Q5D3_9RHOB</name>
<dbReference type="Pfam" id="PF07729">
    <property type="entry name" value="FCD"/>
    <property type="match status" value="1"/>
</dbReference>
<dbReference type="SUPFAM" id="SSF48008">
    <property type="entry name" value="GntR ligand-binding domain-like"/>
    <property type="match status" value="1"/>
</dbReference>
<dbReference type="PANTHER" id="PTHR43537:SF5">
    <property type="entry name" value="UXU OPERON TRANSCRIPTIONAL REGULATOR"/>
    <property type="match status" value="1"/>
</dbReference>
<dbReference type="Gene3D" id="1.10.10.10">
    <property type="entry name" value="Winged helix-like DNA-binding domain superfamily/Winged helix DNA-binding domain"/>
    <property type="match status" value="1"/>
</dbReference>
<dbReference type="CDD" id="cd07377">
    <property type="entry name" value="WHTH_GntR"/>
    <property type="match status" value="1"/>
</dbReference>
<keyword evidence="2 5" id="KW-0238">DNA-binding</keyword>
<keyword evidence="3" id="KW-0804">Transcription</keyword>
<proteinExistence type="predicted"/>
<dbReference type="InterPro" id="IPR008920">
    <property type="entry name" value="TF_FadR/GntR_C"/>
</dbReference>
<dbReference type="RefSeq" id="WP_177208441.1">
    <property type="nucleotide sequence ID" value="NZ_FOLG01000018.1"/>
</dbReference>
<evidence type="ECO:0000313" key="6">
    <source>
        <dbReference type="Proteomes" id="UP000198728"/>
    </source>
</evidence>
<dbReference type="STRING" id="441112.SAMN04488094_11853"/>
<dbReference type="InterPro" id="IPR036390">
    <property type="entry name" value="WH_DNA-bd_sf"/>
</dbReference>
<dbReference type="PRINTS" id="PR00035">
    <property type="entry name" value="HTHGNTR"/>
</dbReference>
<dbReference type="SUPFAM" id="SSF46785">
    <property type="entry name" value="Winged helix' DNA-binding domain"/>
    <property type="match status" value="1"/>
</dbReference>
<dbReference type="InterPro" id="IPR036388">
    <property type="entry name" value="WH-like_DNA-bd_sf"/>
</dbReference>
<dbReference type="InterPro" id="IPR000524">
    <property type="entry name" value="Tscrpt_reg_HTH_GntR"/>
</dbReference>
<evidence type="ECO:0000313" key="5">
    <source>
        <dbReference type="EMBL" id="SFD17341.1"/>
    </source>
</evidence>
<sequence>MDTPEHKKPHFDEALKPASARDLVARKIASLIATGALSVGDELPSERELAVSFNISRSSVRSGLQFLAAKGVLSIAQGVKTRVISADVTPDTRQAQRINAYSLEDVETARTMLEDMVVRSAALRIDDATIAKLEEMLDAQFGMTNDPIRFLVSDRGFHLTIYEASGNPVLTDFVADLYGYEMTRRRQVVAVPGVIEASCREHAEILDGLRARDPAAAGAAFARHLRHVYATTRSLMTKGDIS</sequence>
<protein>
    <submittedName>
        <fullName evidence="5">DNA-binding transcriptional regulator, FadR family</fullName>
    </submittedName>
</protein>